<evidence type="ECO:0000313" key="3">
    <source>
        <dbReference type="Proteomes" id="UP000199558"/>
    </source>
</evidence>
<evidence type="ECO:0000313" key="2">
    <source>
        <dbReference type="EMBL" id="SBT69109.1"/>
    </source>
</evidence>
<keyword evidence="3" id="KW-1185">Reference proteome</keyword>
<feature type="domain" description="SnoaL-like" evidence="1">
    <location>
        <begin position="26"/>
        <end position="118"/>
    </location>
</feature>
<dbReference type="Gene3D" id="3.10.450.50">
    <property type="match status" value="1"/>
</dbReference>
<dbReference type="RefSeq" id="WP_091583221.1">
    <property type="nucleotide sequence ID" value="NZ_FLRH01000004.1"/>
</dbReference>
<gene>
    <name evidence="2" type="ORF">GA0070622_6228</name>
</gene>
<sequence length="135" mass="15152">MTPAEVFDRMRARWLANLPTYEAGSLADDVVIETPFAAPGHPTRTEGKRQVLDWTRAARAEFPVRFDDCRNVVVHETVDPDVIVVEYELVGTHTTTGVTASAPFIGVLRTRDGKLAHWREYQHTLAIAQAMQPPR</sequence>
<dbReference type="Proteomes" id="UP000199558">
    <property type="component" value="Unassembled WGS sequence"/>
</dbReference>
<dbReference type="InterPro" id="IPR032710">
    <property type="entry name" value="NTF2-like_dom_sf"/>
</dbReference>
<protein>
    <recommendedName>
        <fullName evidence="1">SnoaL-like domain-containing protein</fullName>
    </recommendedName>
</protein>
<name>A0A1A9BJH8_9ACTN</name>
<dbReference type="Pfam" id="PF12680">
    <property type="entry name" value="SnoaL_2"/>
    <property type="match status" value="1"/>
</dbReference>
<dbReference type="SUPFAM" id="SSF54427">
    <property type="entry name" value="NTF2-like"/>
    <property type="match status" value="1"/>
</dbReference>
<dbReference type="InterPro" id="IPR037401">
    <property type="entry name" value="SnoaL-like"/>
</dbReference>
<organism evidence="2 3">
    <name type="scientific">Micromonospora sediminicola</name>
    <dbReference type="NCBI Taxonomy" id="946078"/>
    <lineage>
        <taxon>Bacteria</taxon>
        <taxon>Bacillati</taxon>
        <taxon>Actinomycetota</taxon>
        <taxon>Actinomycetes</taxon>
        <taxon>Micromonosporales</taxon>
        <taxon>Micromonosporaceae</taxon>
        <taxon>Micromonospora</taxon>
    </lineage>
</organism>
<accession>A0A1A9BJH8</accession>
<dbReference type="STRING" id="946078.GA0070622_6228"/>
<reference evidence="3" key="1">
    <citation type="submission" date="2016-06" db="EMBL/GenBank/DDBJ databases">
        <authorList>
            <person name="Varghese N."/>
            <person name="Submissions Spin"/>
        </authorList>
    </citation>
    <scope>NUCLEOTIDE SEQUENCE [LARGE SCALE GENOMIC DNA]</scope>
    <source>
        <strain evidence="3">DSM 45794</strain>
    </source>
</reference>
<dbReference type="OrthoDB" id="3681559at2"/>
<dbReference type="AlphaFoldDB" id="A0A1A9BJH8"/>
<evidence type="ECO:0000259" key="1">
    <source>
        <dbReference type="Pfam" id="PF12680"/>
    </source>
</evidence>
<dbReference type="EMBL" id="FLRH01000004">
    <property type="protein sequence ID" value="SBT69109.1"/>
    <property type="molecule type" value="Genomic_DNA"/>
</dbReference>
<proteinExistence type="predicted"/>